<dbReference type="EMBL" id="CP042387">
    <property type="protein sequence ID" value="QEA44158.1"/>
    <property type="molecule type" value="Genomic_DNA"/>
</dbReference>
<protein>
    <submittedName>
        <fullName evidence="1">DUF806 family protein</fullName>
    </submittedName>
</protein>
<evidence type="ECO:0000313" key="2">
    <source>
        <dbReference type="Proteomes" id="UP000321298"/>
    </source>
</evidence>
<organism evidence="1 2">
    <name type="scientific">Leuconostoc lactis</name>
    <dbReference type="NCBI Taxonomy" id="1246"/>
    <lineage>
        <taxon>Bacteria</taxon>
        <taxon>Bacillati</taxon>
        <taxon>Bacillota</taxon>
        <taxon>Bacilli</taxon>
        <taxon>Lactobacillales</taxon>
        <taxon>Lactobacillaceae</taxon>
        <taxon>Leuconostoc</taxon>
    </lineage>
</organism>
<proteinExistence type="predicted"/>
<evidence type="ECO:0000313" key="1">
    <source>
        <dbReference type="EMBL" id="QEA44158.1"/>
    </source>
</evidence>
<dbReference type="AlphaFoldDB" id="A0AAP9EC55"/>
<dbReference type="InterPro" id="IPR008524">
    <property type="entry name" value="DUF806"/>
</dbReference>
<reference evidence="1 2" key="1">
    <citation type="submission" date="2019-06" db="EMBL/GenBank/DDBJ databases">
        <title>Genome analyses of bacteria isolated from kimchi.</title>
        <authorList>
            <person name="Lee S."/>
            <person name="Ahn S."/>
            <person name="Roh S."/>
        </authorList>
    </citation>
    <scope>NUCLEOTIDE SEQUENCE [LARGE SCALE GENOMIC DNA]</scope>
    <source>
        <strain evidence="1 2">CBA3625</strain>
    </source>
</reference>
<accession>A0AAP9EC55</accession>
<name>A0AAP9EC55_LEULA</name>
<dbReference type="RefSeq" id="WP_147001069.1">
    <property type="nucleotide sequence ID" value="NZ_CP042387.1"/>
</dbReference>
<sequence length="122" mass="14026">MTMLMDAYRIVKADATWADSVYVKKLDQSQITPDKTFVLVRDGIQSQSLFGSNTYTQMTYGVDIQIWYSTSSTLDYDAVEQNLMKTLEAQGWRVQTIRGRIVDPDTFQDFQTITFAKTKETI</sequence>
<gene>
    <name evidence="1" type="ORF">FGL83_05545</name>
</gene>
<dbReference type="GeneID" id="66531652"/>
<keyword evidence="2" id="KW-1185">Reference proteome</keyword>
<dbReference type="Pfam" id="PF05657">
    <property type="entry name" value="DUF806"/>
    <property type="match status" value="1"/>
</dbReference>
<dbReference type="Proteomes" id="UP000321298">
    <property type="component" value="Chromosome"/>
</dbReference>